<dbReference type="InterPro" id="IPR057253">
    <property type="entry name" value="CoiA-like_N"/>
</dbReference>
<evidence type="ECO:0000259" key="2">
    <source>
        <dbReference type="Pfam" id="PF25164"/>
    </source>
</evidence>
<dbReference type="OrthoDB" id="4212451at2"/>
<evidence type="ECO:0000256" key="1">
    <source>
        <dbReference type="SAM" id="MobiDB-lite"/>
    </source>
</evidence>
<protein>
    <recommendedName>
        <fullName evidence="2">Competence protein CoiA-like N-terminal domain-containing protein</fullName>
    </recommendedName>
</protein>
<feature type="domain" description="Competence protein CoiA-like N-terminal" evidence="2">
    <location>
        <begin position="21"/>
        <end position="48"/>
    </location>
</feature>
<name>K8P6W2_9BRAD</name>
<dbReference type="Pfam" id="PF25164">
    <property type="entry name" value="CoiA_N"/>
    <property type="match status" value="1"/>
</dbReference>
<proteinExistence type="predicted"/>
<accession>K8P6W2</accession>
<feature type="region of interest" description="Disordered" evidence="1">
    <location>
        <begin position="1"/>
        <end position="20"/>
    </location>
</feature>
<gene>
    <name evidence="3" type="ORF">HMPREF9696_02647</name>
</gene>
<reference evidence="3 4" key="1">
    <citation type="submission" date="2012-04" db="EMBL/GenBank/DDBJ databases">
        <title>The Genome Sequence of Afipia clevelandensis ATCC 49720.</title>
        <authorList>
            <consortium name="The Broad Institute Genome Sequencing Platform"/>
            <person name="Earl A."/>
            <person name="Ward D."/>
            <person name="Feldgarden M."/>
            <person name="Gevers D."/>
            <person name="Huys G."/>
            <person name="Walker B."/>
            <person name="Young S.K."/>
            <person name="Zeng Q."/>
            <person name="Gargeya S."/>
            <person name="Fitzgerald M."/>
            <person name="Haas B."/>
            <person name="Abouelleil A."/>
            <person name="Alvarado L."/>
            <person name="Arachchi H.M."/>
            <person name="Berlin A."/>
            <person name="Chapman S.B."/>
            <person name="Goldberg J."/>
            <person name="Griggs A."/>
            <person name="Gujja S."/>
            <person name="Hansen M."/>
            <person name="Howarth C."/>
            <person name="Imamovic A."/>
            <person name="Larimer J."/>
            <person name="McCowen C."/>
            <person name="Montmayeur A."/>
            <person name="Murphy C."/>
            <person name="Neiman D."/>
            <person name="Pearson M."/>
            <person name="Priest M."/>
            <person name="Roberts A."/>
            <person name="Saif S."/>
            <person name="Shea T."/>
            <person name="Sisk P."/>
            <person name="Sykes S."/>
            <person name="Wortman J."/>
            <person name="Nusbaum C."/>
            <person name="Birren B."/>
        </authorList>
    </citation>
    <scope>NUCLEOTIDE SEQUENCE [LARGE SCALE GENOMIC DNA]</scope>
    <source>
        <strain evidence="3 4">ATCC 49720</strain>
    </source>
</reference>
<dbReference type="EMBL" id="AGWY01000011">
    <property type="protein sequence ID" value="EKS35375.1"/>
    <property type="molecule type" value="Genomic_DNA"/>
</dbReference>
<dbReference type="AlphaFoldDB" id="K8P6W2"/>
<dbReference type="RefSeq" id="WP_002713513.1">
    <property type="nucleotide sequence ID" value="NZ_KB375281.1"/>
</dbReference>
<dbReference type="Proteomes" id="UP000001095">
    <property type="component" value="Unassembled WGS sequence"/>
</dbReference>
<organism evidence="3 4">
    <name type="scientific">Afipia clevelandensis ATCC 49720</name>
    <dbReference type="NCBI Taxonomy" id="883079"/>
    <lineage>
        <taxon>Bacteria</taxon>
        <taxon>Pseudomonadati</taxon>
        <taxon>Pseudomonadota</taxon>
        <taxon>Alphaproteobacteria</taxon>
        <taxon>Hyphomicrobiales</taxon>
        <taxon>Nitrobacteraceae</taxon>
        <taxon>Afipia</taxon>
    </lineage>
</organism>
<keyword evidence="4" id="KW-1185">Reference proteome</keyword>
<evidence type="ECO:0000313" key="3">
    <source>
        <dbReference type="EMBL" id="EKS35375.1"/>
    </source>
</evidence>
<sequence length="258" mass="29726">MKFADIQGKRSEAQPGLSGECPSCGAAVIAKCGDLRVWHWAHRGVRVCDPWWESETEWHRAWKNEFPPDWQEFIQFAPDGEKHVADIRTPGGMVIEFQHSFLKPEERASREAFYGKMVWVVDGRRRKRDVAQLLKTIGPCVFARPPYILHVTNHEECALLRDWNASPVPVYFDLGLREKDGSPVFWRRDPISRDGRIYLTPVSKASFLKVHLEGLDAERQFSEGVAVIADSLRRAAQRPQALPPFQQYGARQRGFRRF</sequence>
<comment type="caution">
    <text evidence="3">The sequence shown here is derived from an EMBL/GenBank/DDBJ whole genome shotgun (WGS) entry which is preliminary data.</text>
</comment>
<dbReference type="HOGENOM" id="CLU_088871_0_0_5"/>
<evidence type="ECO:0000313" key="4">
    <source>
        <dbReference type="Proteomes" id="UP000001095"/>
    </source>
</evidence>